<dbReference type="PANTHER" id="PTHR12949">
    <property type="entry name" value="RNA POLYMERASE III DNA DIRECTED -RELATED"/>
    <property type="match status" value="1"/>
</dbReference>
<dbReference type="PANTHER" id="PTHR12949:SF0">
    <property type="entry name" value="DNA-DIRECTED RNA POLYMERASE III SUBUNIT RPC3"/>
    <property type="match status" value="1"/>
</dbReference>
<comment type="similarity">
    <text evidence="5">Belongs to the eukaryotic RPC3/POLR3C RNA polymerase subunit family.</text>
</comment>
<sequence length="259" mass="30340">MKLGIFYLSKIFNNLPTIPMLDIESLRSYITIFLDDSNSFLLSNKNYITPCYMIDNLKLLTKICEENICWVVSERYGIYSKRIYRLLLDKTYLEQKQVSDLSMVPFKETKEILYRMYSDLVVDCNQIIRTPDANPLSSLYLFTVNFNQSISVVLEFAKSVIGKIIDRRIAVMKDIRNLLHKNTKISSEYNIDDLCRSILKSVINNEKVVKYLNELELMELLKLHNSISQLDYSEINVSRVLLVLDKYNNVQINDKTIKK</sequence>
<keyword evidence="4 5" id="KW-0539">Nucleus</keyword>
<dbReference type="EMBL" id="GHBP01000571">
    <property type="protein sequence ID" value="NDJ92374.1"/>
    <property type="molecule type" value="Transcribed_RNA"/>
</dbReference>
<dbReference type="InterPro" id="IPR039748">
    <property type="entry name" value="RPC3"/>
</dbReference>
<evidence type="ECO:0000256" key="2">
    <source>
        <dbReference type="ARBA" id="ARBA00022478"/>
    </source>
</evidence>
<evidence type="ECO:0000313" key="7">
    <source>
        <dbReference type="EMBL" id="NDJ92374.1"/>
    </source>
</evidence>
<keyword evidence="2 5" id="KW-0240">DNA-directed RNA polymerase</keyword>
<evidence type="ECO:0000256" key="5">
    <source>
        <dbReference type="RuleBase" id="RU367076"/>
    </source>
</evidence>
<protein>
    <recommendedName>
        <fullName evidence="5">DNA-directed RNA polymerase III subunit RPC3</fullName>
        <shortName evidence="5">RNA polymerase III subunit C3</shortName>
    </recommendedName>
</protein>
<organism evidence="7">
    <name type="scientific">Henneguya salminicola</name>
    <name type="common">Myxosporean</name>
    <dbReference type="NCBI Taxonomy" id="69463"/>
    <lineage>
        <taxon>Eukaryota</taxon>
        <taxon>Metazoa</taxon>
        <taxon>Cnidaria</taxon>
        <taxon>Myxozoa</taxon>
        <taxon>Myxosporea</taxon>
        <taxon>Bivalvulida</taxon>
        <taxon>Platysporina</taxon>
        <taxon>Myxobolidae</taxon>
        <taxon>Henneguya</taxon>
    </lineage>
</organism>
<dbReference type="InterPro" id="IPR055207">
    <property type="entry name" value="POLR3C_WHD"/>
</dbReference>
<feature type="domain" description="DNA-directed RNA polymerase III subunit RPC3 winged-helix" evidence="6">
    <location>
        <begin position="71"/>
        <end position="144"/>
    </location>
</feature>
<comment type="function">
    <text evidence="5">DNA-dependent RNA polymerase catalyzes the transcription of DNA into RNA using the four ribonucleoside triphosphates as substrates. Specific core component of RNA polymerase III which synthesizes small RNAs, such as 5S rRNA and tRNAs.</text>
</comment>
<proteinExistence type="inferred from homology"/>
<dbReference type="AlphaFoldDB" id="A0A6G3MEG3"/>
<dbReference type="Pfam" id="PF22536">
    <property type="entry name" value="WHD_POLR3C"/>
    <property type="match status" value="1"/>
</dbReference>
<dbReference type="InterPro" id="IPR036388">
    <property type="entry name" value="WH-like_DNA-bd_sf"/>
</dbReference>
<accession>A0A6G3MEG3</accession>
<reference evidence="7" key="1">
    <citation type="submission" date="2018-11" db="EMBL/GenBank/DDBJ databases">
        <title>Henneguya salminicola genome and transcriptome.</title>
        <authorList>
            <person name="Yahalomi D."/>
            <person name="Atkinson S.D."/>
            <person name="Neuhof M."/>
            <person name="Chang E.S."/>
            <person name="Philippe H."/>
            <person name="Cartwright P."/>
            <person name="Bartholomew J.L."/>
            <person name="Huchon D."/>
        </authorList>
    </citation>
    <scope>NUCLEOTIDE SEQUENCE</scope>
    <source>
        <strain evidence="7">Hz1</strain>
        <tissue evidence="7">Whole</tissue>
    </source>
</reference>
<dbReference type="GO" id="GO:0003697">
    <property type="term" value="F:single-stranded DNA binding"/>
    <property type="evidence" value="ECO:0007669"/>
    <property type="project" value="UniProtKB-UniRule"/>
</dbReference>
<evidence type="ECO:0000256" key="4">
    <source>
        <dbReference type="ARBA" id="ARBA00023242"/>
    </source>
</evidence>
<keyword evidence="3 5" id="KW-0804">Transcription</keyword>
<name>A0A6G3MEG3_HENSL</name>
<evidence type="ECO:0000256" key="3">
    <source>
        <dbReference type="ARBA" id="ARBA00023163"/>
    </source>
</evidence>
<dbReference type="GO" id="GO:0005666">
    <property type="term" value="C:RNA polymerase III complex"/>
    <property type="evidence" value="ECO:0007669"/>
    <property type="project" value="UniProtKB-UniRule"/>
</dbReference>
<comment type="subcellular location">
    <subcellularLocation>
        <location evidence="1 5">Nucleus</location>
    </subcellularLocation>
</comment>
<dbReference type="Gene3D" id="1.10.10.10">
    <property type="entry name" value="Winged helix-like DNA-binding domain superfamily/Winged helix DNA-binding domain"/>
    <property type="match status" value="1"/>
</dbReference>
<comment type="subunit">
    <text evidence="5">Component of the RNA polymerase III (Pol III) complex consisting of 17 subunits.</text>
</comment>
<evidence type="ECO:0000256" key="1">
    <source>
        <dbReference type="ARBA" id="ARBA00004123"/>
    </source>
</evidence>
<evidence type="ECO:0000259" key="6">
    <source>
        <dbReference type="Pfam" id="PF22536"/>
    </source>
</evidence>